<reference evidence="4 5" key="1">
    <citation type="submission" date="2019-05" db="EMBL/GenBank/DDBJ databases">
        <title>Emergence of the Ug99 lineage of the wheat stem rust pathogen through somatic hybridization.</title>
        <authorList>
            <person name="Li F."/>
            <person name="Upadhyaya N.M."/>
            <person name="Sperschneider J."/>
            <person name="Matny O."/>
            <person name="Nguyen-Phuc H."/>
            <person name="Mago R."/>
            <person name="Raley C."/>
            <person name="Miller M.E."/>
            <person name="Silverstein K.A.T."/>
            <person name="Henningsen E."/>
            <person name="Hirsch C.D."/>
            <person name="Visser B."/>
            <person name="Pretorius Z.A."/>
            <person name="Steffenson B.J."/>
            <person name="Schwessinger B."/>
            <person name="Dodds P.N."/>
            <person name="Figueroa M."/>
        </authorList>
    </citation>
    <scope>NUCLEOTIDE SEQUENCE [LARGE SCALE GENOMIC DNA]</scope>
    <source>
        <strain evidence="2">21-0</strain>
        <strain evidence="3 5">Ug99</strain>
    </source>
</reference>
<sequence length="158" mass="16197">MDPSFVTPSPLSQQSIDSPSNTLTTGPDVACLTLASNFGDSPQPLTKGAGGTKKQYCQTQKEMAAYRAKQAQLKKAKALAKAKGKRSKACGGGSQSSRCGGESAPGPKLWPVCLGACGMRAADAESMRSCKKNKCGDLSGSLSGADQALGGQFLSFNS</sequence>
<feature type="region of interest" description="Disordered" evidence="1">
    <location>
        <begin position="1"/>
        <end position="24"/>
    </location>
</feature>
<dbReference type="EMBL" id="VSWC01000170">
    <property type="protein sequence ID" value="KAA1072423.1"/>
    <property type="molecule type" value="Genomic_DNA"/>
</dbReference>
<dbReference type="Proteomes" id="UP000324748">
    <property type="component" value="Unassembled WGS sequence"/>
</dbReference>
<proteinExistence type="predicted"/>
<comment type="caution">
    <text evidence="2">The sequence shown here is derived from an EMBL/GenBank/DDBJ whole genome shotgun (WGS) entry which is preliminary data.</text>
</comment>
<dbReference type="Proteomes" id="UP000325313">
    <property type="component" value="Unassembled WGS sequence"/>
</dbReference>
<organism evidence="2 4">
    <name type="scientific">Puccinia graminis f. sp. tritici</name>
    <dbReference type="NCBI Taxonomy" id="56615"/>
    <lineage>
        <taxon>Eukaryota</taxon>
        <taxon>Fungi</taxon>
        <taxon>Dikarya</taxon>
        <taxon>Basidiomycota</taxon>
        <taxon>Pucciniomycotina</taxon>
        <taxon>Pucciniomycetes</taxon>
        <taxon>Pucciniales</taxon>
        <taxon>Pucciniaceae</taxon>
        <taxon>Puccinia</taxon>
    </lineage>
</organism>
<evidence type="ECO:0000313" key="3">
    <source>
        <dbReference type="EMBL" id="KAA1120321.1"/>
    </source>
</evidence>
<dbReference type="AlphaFoldDB" id="A0A5B0M894"/>
<evidence type="ECO:0000313" key="2">
    <source>
        <dbReference type="EMBL" id="KAA1072423.1"/>
    </source>
</evidence>
<keyword evidence="4" id="KW-1185">Reference proteome</keyword>
<evidence type="ECO:0000256" key="1">
    <source>
        <dbReference type="SAM" id="MobiDB-lite"/>
    </source>
</evidence>
<protein>
    <submittedName>
        <fullName evidence="2">Uncharacterized protein</fullName>
    </submittedName>
</protein>
<name>A0A5B0M894_PUCGR</name>
<evidence type="ECO:0000313" key="4">
    <source>
        <dbReference type="Proteomes" id="UP000324748"/>
    </source>
</evidence>
<gene>
    <name evidence="2" type="ORF">PGT21_034209</name>
    <name evidence="3" type="ORF">PGTUg99_013224</name>
</gene>
<evidence type="ECO:0000313" key="5">
    <source>
        <dbReference type="Proteomes" id="UP000325313"/>
    </source>
</evidence>
<dbReference type="EMBL" id="VDEP01000245">
    <property type="protein sequence ID" value="KAA1120321.1"/>
    <property type="molecule type" value="Genomic_DNA"/>
</dbReference>
<accession>A0A5B0M894</accession>